<feature type="compositionally biased region" description="Basic and acidic residues" evidence="1">
    <location>
        <begin position="116"/>
        <end position="127"/>
    </location>
</feature>
<evidence type="ECO:0000256" key="1">
    <source>
        <dbReference type="SAM" id="MobiDB-lite"/>
    </source>
</evidence>
<feature type="region of interest" description="Disordered" evidence="1">
    <location>
        <begin position="23"/>
        <end position="127"/>
    </location>
</feature>
<dbReference type="EMBL" id="HBGU01006958">
    <property type="protein sequence ID" value="CAD9405605.1"/>
    <property type="molecule type" value="Transcribed_RNA"/>
</dbReference>
<name>A0A7S2FPK7_9EUKA</name>
<organism evidence="2">
    <name type="scientific">Haptolina brevifila</name>
    <dbReference type="NCBI Taxonomy" id="156173"/>
    <lineage>
        <taxon>Eukaryota</taxon>
        <taxon>Haptista</taxon>
        <taxon>Haptophyta</taxon>
        <taxon>Prymnesiophyceae</taxon>
        <taxon>Prymnesiales</taxon>
        <taxon>Prymnesiaceae</taxon>
        <taxon>Haptolina</taxon>
    </lineage>
</organism>
<proteinExistence type="predicted"/>
<gene>
    <name evidence="2" type="ORF">CBRE1094_LOCUS3795</name>
</gene>
<feature type="region of interest" description="Disordered" evidence="1">
    <location>
        <begin position="190"/>
        <end position="211"/>
    </location>
</feature>
<sequence length="318" mass="35385">MDEAAGQARIALAKQSTLKRAQREAALAKHSASMNSLIDNAGQRTDDDITDEATGQNRIKLAKESKDRKRHEAEELARRNAEMQARLAKVQSKTDDDVDDEAAGRRRAELAAASKARREAESERRREQNALIARRMAKTGAATDDDITDEATGRARVAWAAASEERRAERNRELGRSNAQMRRRIANLSPRVSRPSNSPAQRVHDTGSPLTPEEGFQLWDDAFEASIAADAARREYAQRKWEAERRLTADQLKMRRSLKSLSKTTPPSKTAGVTETRLTLVTDPSVGNRGDAYVRHTGLFTAALYRLSGYLDSVDHTH</sequence>
<protein>
    <submittedName>
        <fullName evidence="2">Uncharacterized protein</fullName>
    </submittedName>
</protein>
<dbReference type="AlphaFoldDB" id="A0A7S2FPK7"/>
<reference evidence="2" key="1">
    <citation type="submission" date="2021-01" db="EMBL/GenBank/DDBJ databases">
        <authorList>
            <person name="Corre E."/>
            <person name="Pelletier E."/>
            <person name="Niang G."/>
            <person name="Scheremetjew M."/>
            <person name="Finn R."/>
            <person name="Kale V."/>
            <person name="Holt S."/>
            <person name="Cochrane G."/>
            <person name="Meng A."/>
            <person name="Brown T."/>
            <person name="Cohen L."/>
        </authorList>
    </citation>
    <scope>NUCLEOTIDE SEQUENCE</scope>
    <source>
        <strain evidence="2">UTEX LB 985</strain>
    </source>
</reference>
<evidence type="ECO:0000313" key="2">
    <source>
        <dbReference type="EMBL" id="CAD9405605.1"/>
    </source>
</evidence>
<accession>A0A7S2FPK7</accession>
<feature type="compositionally biased region" description="Basic and acidic residues" evidence="1">
    <location>
        <begin position="61"/>
        <end position="81"/>
    </location>
</feature>